<feature type="transmembrane region" description="Helical" evidence="7">
    <location>
        <begin position="699"/>
        <end position="726"/>
    </location>
</feature>
<sequence length="773" mass="81376">MIRTWLRELGLGVRFAAGGGRSGWARTALTAAGVGVGVAVLLLAASVPTVLDGSEARSDARQPVGVMGEDAAPPGPTTTLMAWSGTTFRDTQILGRLLQADGDREEAVRPPGVAHFPAPGELVVSPALREMLETEGELLSERFRGTEIVGTIGPEGLKGPGEPAYYLGADGLDTDNAWRVTELGMKGGETPLDPALVVLLVVMLSVLLMPIVVFVATAVRFGGERRDRRLAALRLVGADIAMTRRIAAGEVLFASLLGLVVGALLFLVGRELVEGLSISTISVYTADIVPVWWLGAVIVMLVPVIAVAVTLAALRGVAIGPLGVFREGTTRRRRVWWRLLLLAVGVAMLVYFGPDDAASTVNEWGISAGVLLMLCGITALLPWAVERAVTRMRGGPLSWQLATRRLQLNSGMAARAVSGVTVAVAGAVALHMLFAAVETQQRVETGHDTDRAQAVASRLIDEGAELGPFVDRYATAEGVTSALGLVRGWADLDVALDADGNRPGTSFQIGDCRVLRELIEVEACADGDVFVVPSPDREALAPGDRLDLAGPVEASAESAPSWWTVPAAARETHSIPGPHGDQYYGVFATPSALDVSGVPSLSAVALLDTVPGDEDVVEHLRNLAGVQEWNEGVHVLANTRLTSQFATIRNALFVGAVVIMLMIAASMVVSTLEQLRERKRQLSVLVAFGTRRGTLGASVLWQTAVPVGIGLALASAGGTALGVLLLDMVGAEVTDWLAFLPLTAAGLGMILLVTVASLPMLWRMMRPDGLRTE</sequence>
<dbReference type="EMBL" id="JACXYU010000010">
    <property type="protein sequence ID" value="MBD3933570.1"/>
    <property type="molecule type" value="Genomic_DNA"/>
</dbReference>
<evidence type="ECO:0000256" key="4">
    <source>
        <dbReference type="ARBA" id="ARBA00022989"/>
    </source>
</evidence>
<proteinExistence type="predicted"/>
<dbReference type="InterPro" id="IPR038766">
    <property type="entry name" value="Membrane_comp_ABC_pdt"/>
</dbReference>
<keyword evidence="4 7" id="KW-1133">Transmembrane helix</keyword>
<evidence type="ECO:0000313" key="9">
    <source>
        <dbReference type="EMBL" id="MBD3933570.1"/>
    </source>
</evidence>
<evidence type="ECO:0000256" key="6">
    <source>
        <dbReference type="SAM" id="MobiDB-lite"/>
    </source>
</evidence>
<evidence type="ECO:0000256" key="1">
    <source>
        <dbReference type="ARBA" id="ARBA00004651"/>
    </source>
</evidence>
<dbReference type="GO" id="GO:0005886">
    <property type="term" value="C:plasma membrane"/>
    <property type="evidence" value="ECO:0007669"/>
    <property type="project" value="UniProtKB-SubCell"/>
</dbReference>
<feature type="transmembrane region" description="Helical" evidence="7">
    <location>
        <begin position="413"/>
        <end position="434"/>
    </location>
</feature>
<evidence type="ECO:0000256" key="5">
    <source>
        <dbReference type="ARBA" id="ARBA00023136"/>
    </source>
</evidence>
<keyword evidence="2" id="KW-1003">Cell membrane</keyword>
<dbReference type="PANTHER" id="PTHR30287:SF2">
    <property type="entry name" value="BLL1001 PROTEIN"/>
    <property type="match status" value="1"/>
</dbReference>
<gene>
    <name evidence="9" type="ORF">IF129_18675</name>
</gene>
<keyword evidence="5 7" id="KW-0472">Membrane</keyword>
<dbReference type="Pfam" id="PF02687">
    <property type="entry name" value="FtsX"/>
    <property type="match status" value="2"/>
</dbReference>
<feature type="transmembrane region" description="Helical" evidence="7">
    <location>
        <begin position="251"/>
        <end position="269"/>
    </location>
</feature>
<name>A0A927IE47_9ACTN</name>
<feature type="transmembrane region" description="Helical" evidence="7">
    <location>
        <begin position="364"/>
        <end position="385"/>
    </location>
</feature>
<reference evidence="9" key="1">
    <citation type="submission" date="2020-09" db="EMBL/GenBank/DDBJ databases">
        <title>Secondary metabolite and genome analysis of marine Streptomyces chumphonensis KK1-2T.</title>
        <authorList>
            <person name="Phongsopitanun W."/>
            <person name="Kanchanasin P."/>
            <person name="Pittayakhajonwut P."/>
            <person name="Suwanborirux K."/>
            <person name="Tanasupawat S."/>
        </authorList>
    </citation>
    <scope>NUCLEOTIDE SEQUENCE</scope>
    <source>
        <strain evidence="9">KK1-2</strain>
    </source>
</reference>
<keyword evidence="3 7" id="KW-0812">Transmembrane</keyword>
<feature type="transmembrane region" description="Helical" evidence="7">
    <location>
        <begin position="738"/>
        <end position="762"/>
    </location>
</feature>
<dbReference type="PANTHER" id="PTHR30287">
    <property type="entry name" value="MEMBRANE COMPONENT OF PREDICTED ABC SUPERFAMILY METABOLITE UPTAKE TRANSPORTER"/>
    <property type="match status" value="1"/>
</dbReference>
<comment type="subcellular location">
    <subcellularLocation>
        <location evidence="1">Cell membrane</location>
        <topology evidence="1">Multi-pass membrane protein</topology>
    </subcellularLocation>
</comment>
<protein>
    <submittedName>
        <fullName evidence="9">ABC transporter permease</fullName>
    </submittedName>
</protein>
<evidence type="ECO:0000256" key="7">
    <source>
        <dbReference type="SAM" id="Phobius"/>
    </source>
</evidence>
<feature type="transmembrane region" description="Helical" evidence="7">
    <location>
        <begin position="28"/>
        <end position="51"/>
    </location>
</feature>
<evidence type="ECO:0000256" key="2">
    <source>
        <dbReference type="ARBA" id="ARBA00022475"/>
    </source>
</evidence>
<dbReference type="RefSeq" id="WP_191210867.1">
    <property type="nucleotide sequence ID" value="NZ_BAABKL010000033.1"/>
</dbReference>
<feature type="transmembrane region" description="Helical" evidence="7">
    <location>
        <begin position="289"/>
        <end position="314"/>
    </location>
</feature>
<dbReference type="AlphaFoldDB" id="A0A927IE47"/>
<dbReference type="Proteomes" id="UP000632289">
    <property type="component" value="Unassembled WGS sequence"/>
</dbReference>
<comment type="caution">
    <text evidence="9">The sequence shown here is derived from an EMBL/GenBank/DDBJ whole genome shotgun (WGS) entry which is preliminary data.</text>
</comment>
<evidence type="ECO:0000259" key="8">
    <source>
        <dbReference type="Pfam" id="PF02687"/>
    </source>
</evidence>
<feature type="domain" description="ABC3 transporter permease C-terminal" evidence="8">
    <location>
        <begin position="654"/>
        <end position="766"/>
    </location>
</feature>
<feature type="domain" description="ABC3 transporter permease C-terminal" evidence="8">
    <location>
        <begin position="202"/>
        <end position="315"/>
    </location>
</feature>
<evidence type="ECO:0000313" key="10">
    <source>
        <dbReference type="Proteomes" id="UP000632289"/>
    </source>
</evidence>
<accession>A0A927IE47</accession>
<organism evidence="9 10">
    <name type="scientific">Streptomyces chumphonensis</name>
    <dbReference type="NCBI Taxonomy" id="1214925"/>
    <lineage>
        <taxon>Bacteria</taxon>
        <taxon>Bacillati</taxon>
        <taxon>Actinomycetota</taxon>
        <taxon>Actinomycetes</taxon>
        <taxon>Kitasatosporales</taxon>
        <taxon>Streptomycetaceae</taxon>
        <taxon>Streptomyces</taxon>
    </lineage>
</organism>
<evidence type="ECO:0000256" key="3">
    <source>
        <dbReference type="ARBA" id="ARBA00022692"/>
    </source>
</evidence>
<feature type="transmembrane region" description="Helical" evidence="7">
    <location>
        <begin position="651"/>
        <end position="672"/>
    </location>
</feature>
<feature type="region of interest" description="Disordered" evidence="6">
    <location>
        <begin position="54"/>
        <end position="76"/>
    </location>
</feature>
<feature type="transmembrane region" description="Helical" evidence="7">
    <location>
        <begin position="335"/>
        <end position="352"/>
    </location>
</feature>
<keyword evidence="10" id="KW-1185">Reference proteome</keyword>
<dbReference type="InterPro" id="IPR003838">
    <property type="entry name" value="ABC3_permease_C"/>
</dbReference>
<feature type="transmembrane region" description="Helical" evidence="7">
    <location>
        <begin position="195"/>
        <end position="219"/>
    </location>
</feature>